<feature type="transmembrane region" description="Helical" evidence="1">
    <location>
        <begin position="241"/>
        <end position="264"/>
    </location>
</feature>
<name>A0A6A5KEW4_9PLEO</name>
<organism evidence="2 3">
    <name type="scientific">Decorospora gaudefroyi</name>
    <dbReference type="NCBI Taxonomy" id="184978"/>
    <lineage>
        <taxon>Eukaryota</taxon>
        <taxon>Fungi</taxon>
        <taxon>Dikarya</taxon>
        <taxon>Ascomycota</taxon>
        <taxon>Pezizomycotina</taxon>
        <taxon>Dothideomycetes</taxon>
        <taxon>Pleosporomycetidae</taxon>
        <taxon>Pleosporales</taxon>
        <taxon>Pleosporineae</taxon>
        <taxon>Pleosporaceae</taxon>
        <taxon>Decorospora</taxon>
    </lineage>
</organism>
<evidence type="ECO:0000256" key="1">
    <source>
        <dbReference type="SAM" id="Phobius"/>
    </source>
</evidence>
<dbReference type="OrthoDB" id="3024632at2759"/>
<keyword evidence="1" id="KW-0812">Transmembrane</keyword>
<accession>A0A6A5KEW4</accession>
<sequence>MSLQDPNSKPGSTASNLGRLGNGLVEVSAVATLIGAPIAEALTLGLRSAACLPWASMSAFGLLHVAKAALAAAVPDYLRDSMGLHNANVVAAVGFYLPLTKNNQARRREDLGDIQAILTTQIRNLKECETPKSNKPRFRWRLSCISSTDCEWAAKSSPRHESPAEQLGNTSAFCVYGMDRTTRLALETIPPSEAGKPIVIHEFVPDRAGAGRWWTDYIVLLISAVKVAEFYGLRRLGSKSLHWFTTIGWLLGVLMGFALLVLGLSRDNSSTTEDVIAGRLPSALHLGGDGKILLRVPQNVRRSVFWKITWYAYSVAAMAGIVGTFLVLGNHPPKVVYTWMAFQLFWLGARTVVYYFVDSAVGARQGLVVSRTWQELSTENQLRIMRLCEALAEQQATTHPRGAETYRHDLTDTQIIRKHLTSASWKITSELRLPKHDVAVVKIFDVIGDNFMRTMVWVRGEQLSNSDLYDSALAFLEWDNTMVAVPCVRSFACNCNESIRMRFRGDSHGSACKKKVWVLWIPASIEKNAQVEPVYLYVRSYHLSGTLDLKVLTVAGLNSRLAAQEWNVCFTKVGDLEPVEQVSRRASFLLCSMLQAIDDSNVICKMELAAGKYRTGENSGTGQATHTA</sequence>
<reference evidence="2" key="1">
    <citation type="submission" date="2020-01" db="EMBL/GenBank/DDBJ databases">
        <authorList>
            <consortium name="DOE Joint Genome Institute"/>
            <person name="Haridas S."/>
            <person name="Albert R."/>
            <person name="Binder M."/>
            <person name="Bloem J."/>
            <person name="Labutti K."/>
            <person name="Salamov A."/>
            <person name="Andreopoulos B."/>
            <person name="Baker S.E."/>
            <person name="Barry K."/>
            <person name="Bills G."/>
            <person name="Bluhm B.H."/>
            <person name="Cannon C."/>
            <person name="Castanera R."/>
            <person name="Culley D.E."/>
            <person name="Daum C."/>
            <person name="Ezra D."/>
            <person name="Gonzalez J.B."/>
            <person name="Henrissat B."/>
            <person name="Kuo A."/>
            <person name="Liang C."/>
            <person name="Lipzen A."/>
            <person name="Lutzoni F."/>
            <person name="Magnuson J."/>
            <person name="Mondo S."/>
            <person name="Nolan M."/>
            <person name="Ohm R."/>
            <person name="Pangilinan J."/>
            <person name="Park H.-J."/>
            <person name="Ramirez L."/>
            <person name="Alfaro M."/>
            <person name="Sun H."/>
            <person name="Tritt A."/>
            <person name="Yoshinaga Y."/>
            <person name="Zwiers L.-H."/>
            <person name="Turgeon B.G."/>
            <person name="Goodwin S.B."/>
            <person name="Spatafora J.W."/>
            <person name="Crous P.W."/>
            <person name="Grigoriev I.V."/>
        </authorList>
    </citation>
    <scope>NUCLEOTIDE SEQUENCE</scope>
    <source>
        <strain evidence="2">P77</strain>
    </source>
</reference>
<gene>
    <name evidence="2" type="ORF">BDW02DRAFT_568762</name>
</gene>
<evidence type="ECO:0000313" key="2">
    <source>
        <dbReference type="EMBL" id="KAF1834789.1"/>
    </source>
</evidence>
<dbReference type="Proteomes" id="UP000800040">
    <property type="component" value="Unassembled WGS sequence"/>
</dbReference>
<dbReference type="AlphaFoldDB" id="A0A6A5KEW4"/>
<evidence type="ECO:0000313" key="3">
    <source>
        <dbReference type="Proteomes" id="UP000800040"/>
    </source>
</evidence>
<keyword evidence="1" id="KW-1133">Transmembrane helix</keyword>
<feature type="transmembrane region" description="Helical" evidence="1">
    <location>
        <begin position="335"/>
        <end position="357"/>
    </location>
</feature>
<keyword evidence="3" id="KW-1185">Reference proteome</keyword>
<dbReference type="EMBL" id="ML975297">
    <property type="protein sequence ID" value="KAF1834789.1"/>
    <property type="molecule type" value="Genomic_DNA"/>
</dbReference>
<feature type="transmembrane region" description="Helical" evidence="1">
    <location>
        <begin position="310"/>
        <end position="328"/>
    </location>
</feature>
<proteinExistence type="predicted"/>
<protein>
    <submittedName>
        <fullName evidence="2">Uncharacterized protein</fullName>
    </submittedName>
</protein>
<keyword evidence="1" id="KW-0472">Membrane</keyword>